<comment type="caution">
    <text evidence="18">The sequence shown here is derived from an EMBL/GenBank/DDBJ whole genome shotgun (WGS) entry which is preliminary data.</text>
</comment>
<dbReference type="InterPro" id="IPR012910">
    <property type="entry name" value="Plug_dom"/>
</dbReference>
<evidence type="ECO:0000256" key="11">
    <source>
        <dbReference type="PROSITE-ProRule" id="PRU01360"/>
    </source>
</evidence>
<evidence type="ECO:0000256" key="5">
    <source>
        <dbReference type="ARBA" id="ARBA00022692"/>
    </source>
</evidence>
<evidence type="ECO:0000256" key="8">
    <source>
        <dbReference type="ARBA" id="ARBA00023136"/>
    </source>
</evidence>
<dbReference type="InterPro" id="IPR000531">
    <property type="entry name" value="Beta-barrel_TonB"/>
</dbReference>
<dbReference type="InterPro" id="IPR037066">
    <property type="entry name" value="Plug_dom_sf"/>
</dbReference>
<dbReference type="EMBL" id="JAXAFJ010000001">
    <property type="protein sequence ID" value="MDX6804764.1"/>
    <property type="molecule type" value="Genomic_DNA"/>
</dbReference>
<evidence type="ECO:0000256" key="6">
    <source>
        <dbReference type="ARBA" id="ARBA00022729"/>
    </source>
</evidence>
<keyword evidence="3 11" id="KW-0813">Transport</keyword>
<dbReference type="InterPro" id="IPR039426">
    <property type="entry name" value="TonB-dep_rcpt-like"/>
</dbReference>
<evidence type="ECO:0000256" key="7">
    <source>
        <dbReference type="ARBA" id="ARBA00023077"/>
    </source>
</evidence>
<dbReference type="InterPro" id="IPR011276">
    <property type="entry name" value="TonB_haem/Hb_rcpt"/>
</dbReference>
<keyword evidence="8 11" id="KW-0472">Membrane</keyword>
<keyword evidence="19" id="KW-1185">Reference proteome</keyword>
<dbReference type="InterPro" id="IPR036942">
    <property type="entry name" value="Beta-barrel_TonB_sf"/>
</dbReference>
<organism evidence="18 19">
    <name type="scientific">Terrihabitans rhizophilus</name>
    <dbReference type="NCBI Taxonomy" id="3092662"/>
    <lineage>
        <taxon>Bacteria</taxon>
        <taxon>Pseudomonadati</taxon>
        <taxon>Pseudomonadota</taxon>
        <taxon>Alphaproteobacteria</taxon>
        <taxon>Hyphomicrobiales</taxon>
        <taxon>Terrihabitans</taxon>
    </lineage>
</organism>
<evidence type="ECO:0000256" key="1">
    <source>
        <dbReference type="ARBA" id="ARBA00004571"/>
    </source>
</evidence>
<dbReference type="PROSITE" id="PS52016">
    <property type="entry name" value="TONB_DEPENDENT_REC_3"/>
    <property type="match status" value="1"/>
</dbReference>
<reference evidence="18 19" key="1">
    <citation type="submission" date="2023-11" db="EMBL/GenBank/DDBJ databases">
        <authorList>
            <person name="Bao R."/>
        </authorList>
    </citation>
    <scope>NUCLEOTIDE SEQUENCE [LARGE SCALE GENOMIC DNA]</scope>
    <source>
        <strain evidence="18 19">PJ23</strain>
    </source>
</reference>
<feature type="chain" id="PRO_5046275266" evidence="15">
    <location>
        <begin position="24"/>
        <end position="742"/>
    </location>
</feature>
<dbReference type="Pfam" id="PF00593">
    <property type="entry name" value="TonB_dep_Rec_b-barrel"/>
    <property type="match status" value="1"/>
</dbReference>
<evidence type="ECO:0000256" key="4">
    <source>
        <dbReference type="ARBA" id="ARBA00022452"/>
    </source>
</evidence>
<keyword evidence="9 18" id="KW-0675">Receptor</keyword>
<feature type="domain" description="TonB-dependent receptor-like beta-barrel" evidence="16">
    <location>
        <begin position="246"/>
        <end position="708"/>
    </location>
</feature>
<keyword evidence="7 12" id="KW-0798">TonB box</keyword>
<evidence type="ECO:0000313" key="19">
    <source>
        <dbReference type="Proteomes" id="UP001274321"/>
    </source>
</evidence>
<comment type="similarity">
    <text evidence="2 11 14">Belongs to the TonB-dependent receptor family.</text>
</comment>
<dbReference type="Pfam" id="PF07715">
    <property type="entry name" value="Plug"/>
    <property type="match status" value="1"/>
</dbReference>
<name>A0ABU4RIV1_9HYPH</name>
<dbReference type="RefSeq" id="WP_319842881.1">
    <property type="nucleotide sequence ID" value="NZ_JAXAFJ010000001.1"/>
</dbReference>
<dbReference type="PROSITE" id="PS00430">
    <property type="entry name" value="TONB_DEPENDENT_REC_1"/>
    <property type="match status" value="1"/>
</dbReference>
<evidence type="ECO:0000259" key="16">
    <source>
        <dbReference type="Pfam" id="PF00593"/>
    </source>
</evidence>
<dbReference type="NCBIfam" id="TIGR01786">
    <property type="entry name" value="TonB-hemlactrns"/>
    <property type="match status" value="1"/>
</dbReference>
<evidence type="ECO:0000259" key="17">
    <source>
        <dbReference type="Pfam" id="PF07715"/>
    </source>
</evidence>
<evidence type="ECO:0000256" key="3">
    <source>
        <dbReference type="ARBA" id="ARBA00022448"/>
    </source>
</evidence>
<dbReference type="Gene3D" id="2.40.170.20">
    <property type="entry name" value="TonB-dependent receptor, beta-barrel domain"/>
    <property type="match status" value="1"/>
</dbReference>
<evidence type="ECO:0000256" key="2">
    <source>
        <dbReference type="ARBA" id="ARBA00009810"/>
    </source>
</evidence>
<dbReference type="InterPro" id="IPR010916">
    <property type="entry name" value="TonB_box_CS"/>
</dbReference>
<accession>A0ABU4RIV1</accession>
<evidence type="ECO:0000313" key="18">
    <source>
        <dbReference type="EMBL" id="MDX6804764.1"/>
    </source>
</evidence>
<keyword evidence="5 11" id="KW-0812">Transmembrane</keyword>
<keyword evidence="6 15" id="KW-0732">Signal</keyword>
<feature type="domain" description="TonB-dependent receptor plug" evidence="17">
    <location>
        <begin position="59"/>
        <end position="157"/>
    </location>
</feature>
<keyword evidence="4 11" id="KW-1134">Transmembrane beta strand</keyword>
<dbReference type="Gene3D" id="2.170.130.10">
    <property type="entry name" value="TonB-dependent receptor, plug domain"/>
    <property type="match status" value="1"/>
</dbReference>
<evidence type="ECO:0000256" key="9">
    <source>
        <dbReference type="ARBA" id="ARBA00023170"/>
    </source>
</evidence>
<sequence length="742" mass="80422">MGRTGLRAGVAMAALVIAAPAWAQAVAEQDVELETIVVDGQGRKVPAADVPTEKETVLTTRADRAELDSRQVTDIRDIDRLAPGVSYDRTSRSFNVRGLDTSRVLTTVDGIRVPWIEDGARGLTGGVNSVDFDTLSSVDIVKGSDSTVFGSGALGGAVALRTLDPEDIIKPGRNWGAVTRSGFDSSDDSWRIDQAAALRVGQTFMLVQGGYRAGNELENMGDIDFYGATRTEQNPSDYDQENVLVKLHHYVDGGHRFGITGEHFNREEEIDNRLASTAAYRQGSATTDETVKRQRVSVDYRYDGGGVIDEASAILYWQRQQLDTDFSGFRLGASRPFGDYSRLTEREEERVGLTGSALSILDLGGAEHRVGYGGELFASKASSFSSGQDNCLPPPYPPFATCSFLHTNQADMPEVEGTTFGAFIEDEIGLMGGRLRVTPGIRYDWYEEKPQETAGLEDNPSFQGELPADSSDSAFSGKLRAEYDVAAEVTVYAQWAQAFRAPSANELYLTYGGSGTYLRVGNEDLEPETSNGFDVGVKLGDDGFGGSVGAFYNRYKNFIDVVPVTAAEYGVPPGTYPLGITQVVNIDNVEIYGGEAAIHYRHESGFRTWGDLGIYHGEDMDTGVGLNTIPAARVQMAVGYEAAHWGSDVIITAAASRDFKSDEGAVVDGSDVENAASATPGYAILDLTAWWQPDFAEGLTLRAGVFNILDKTYYKTLDVTAANKQYFSEPGRNFKVSATYQF</sequence>
<dbReference type="InterPro" id="IPR010917">
    <property type="entry name" value="TonB_rcpt_CS"/>
</dbReference>
<dbReference type="PANTHER" id="PTHR30069">
    <property type="entry name" value="TONB-DEPENDENT OUTER MEMBRANE RECEPTOR"/>
    <property type="match status" value="1"/>
</dbReference>
<feature type="signal peptide" evidence="15">
    <location>
        <begin position="1"/>
        <end position="23"/>
    </location>
</feature>
<evidence type="ECO:0000256" key="10">
    <source>
        <dbReference type="ARBA" id="ARBA00023237"/>
    </source>
</evidence>
<dbReference type="InterPro" id="IPR010949">
    <property type="entry name" value="TonB_Hb/transfer/lactofer_rcpt"/>
</dbReference>
<gene>
    <name evidence="18" type="ORF">SCD90_01695</name>
</gene>
<feature type="short sequence motif" description="TonB C-terminal box" evidence="13">
    <location>
        <begin position="725"/>
        <end position="742"/>
    </location>
</feature>
<keyword evidence="10 11" id="KW-0998">Cell outer membrane</keyword>
<dbReference type="CDD" id="cd01347">
    <property type="entry name" value="ligand_gated_channel"/>
    <property type="match status" value="1"/>
</dbReference>
<feature type="short sequence motif" description="TonB box" evidence="12">
    <location>
        <begin position="35"/>
        <end position="41"/>
    </location>
</feature>
<evidence type="ECO:0000256" key="14">
    <source>
        <dbReference type="RuleBase" id="RU003357"/>
    </source>
</evidence>
<dbReference type="Proteomes" id="UP001274321">
    <property type="component" value="Unassembled WGS sequence"/>
</dbReference>
<protein>
    <submittedName>
        <fullName evidence="18">TonB-dependent hemoglobin/transferrin/lactoferrin family receptor</fullName>
    </submittedName>
</protein>
<dbReference type="PANTHER" id="PTHR30069:SF29">
    <property type="entry name" value="HEMOGLOBIN AND HEMOGLOBIN-HAPTOGLOBIN-BINDING PROTEIN 1-RELATED"/>
    <property type="match status" value="1"/>
</dbReference>
<dbReference type="PROSITE" id="PS01156">
    <property type="entry name" value="TONB_DEPENDENT_REC_2"/>
    <property type="match status" value="1"/>
</dbReference>
<evidence type="ECO:0000256" key="13">
    <source>
        <dbReference type="PROSITE-ProRule" id="PRU10144"/>
    </source>
</evidence>
<comment type="subcellular location">
    <subcellularLocation>
        <location evidence="1 11">Cell outer membrane</location>
        <topology evidence="1 11">Multi-pass membrane protein</topology>
    </subcellularLocation>
</comment>
<evidence type="ECO:0000256" key="12">
    <source>
        <dbReference type="PROSITE-ProRule" id="PRU10143"/>
    </source>
</evidence>
<dbReference type="NCBIfam" id="TIGR01785">
    <property type="entry name" value="TonB-hemin"/>
    <property type="match status" value="1"/>
</dbReference>
<proteinExistence type="inferred from homology"/>
<evidence type="ECO:0000256" key="15">
    <source>
        <dbReference type="SAM" id="SignalP"/>
    </source>
</evidence>
<dbReference type="SUPFAM" id="SSF56935">
    <property type="entry name" value="Porins"/>
    <property type="match status" value="1"/>
</dbReference>